<dbReference type="AlphaFoldDB" id="W9Y109"/>
<dbReference type="GO" id="GO:0045944">
    <property type="term" value="P:positive regulation of transcription by RNA polymerase II"/>
    <property type="evidence" value="ECO:0007669"/>
    <property type="project" value="TreeGrafter"/>
</dbReference>
<comment type="caution">
    <text evidence="4">The sequence shown here is derived from an EMBL/GenBank/DDBJ whole genome shotgun (WGS) entry which is preliminary data.</text>
</comment>
<dbReference type="STRING" id="1182542.W9Y109"/>
<reference evidence="4 5" key="1">
    <citation type="submission" date="2013-03" db="EMBL/GenBank/DDBJ databases">
        <title>The Genome Sequence of Capronia epimyces CBS 606.96.</title>
        <authorList>
            <consortium name="The Broad Institute Genomics Platform"/>
            <person name="Cuomo C."/>
            <person name="de Hoog S."/>
            <person name="Gorbushina A."/>
            <person name="Walker B."/>
            <person name="Young S.K."/>
            <person name="Zeng Q."/>
            <person name="Gargeya S."/>
            <person name="Fitzgerald M."/>
            <person name="Haas B."/>
            <person name="Abouelleil A."/>
            <person name="Allen A.W."/>
            <person name="Alvarado L."/>
            <person name="Arachchi H.M."/>
            <person name="Berlin A.M."/>
            <person name="Chapman S.B."/>
            <person name="Gainer-Dewar J."/>
            <person name="Goldberg J."/>
            <person name="Griggs A."/>
            <person name="Gujja S."/>
            <person name="Hansen M."/>
            <person name="Howarth C."/>
            <person name="Imamovic A."/>
            <person name="Ireland A."/>
            <person name="Larimer J."/>
            <person name="McCowan C."/>
            <person name="Murphy C."/>
            <person name="Pearson M."/>
            <person name="Poon T.W."/>
            <person name="Priest M."/>
            <person name="Roberts A."/>
            <person name="Saif S."/>
            <person name="Shea T."/>
            <person name="Sisk P."/>
            <person name="Sykes S."/>
            <person name="Wortman J."/>
            <person name="Nusbaum C."/>
            <person name="Birren B."/>
        </authorList>
    </citation>
    <scope>NUCLEOTIDE SEQUENCE [LARGE SCALE GENOMIC DNA]</scope>
    <source>
        <strain evidence="4 5">CBS 606.96</strain>
    </source>
</reference>
<proteinExistence type="predicted"/>
<comment type="subcellular location">
    <subcellularLocation>
        <location evidence="1">Nucleus</location>
    </subcellularLocation>
</comment>
<dbReference type="InterPro" id="IPR021858">
    <property type="entry name" value="Fun_TF"/>
</dbReference>
<dbReference type="RefSeq" id="XP_007735024.1">
    <property type="nucleotide sequence ID" value="XM_007736834.1"/>
</dbReference>
<evidence type="ECO:0000256" key="1">
    <source>
        <dbReference type="ARBA" id="ARBA00004123"/>
    </source>
</evidence>
<evidence type="ECO:0000313" key="5">
    <source>
        <dbReference type="Proteomes" id="UP000019478"/>
    </source>
</evidence>
<dbReference type="eggNOG" id="ENOG502SHX6">
    <property type="taxonomic scope" value="Eukaryota"/>
</dbReference>
<sequence>MWAFQLDEIDQQIADIDACDTVTSQDVSVSIGPFSVFYAGLATLKGSQAPGLDRSCTPQLELNIRAQSDDPSRYHDSSRHDLTETEALQDMQSPRGVNNQLQVSSPRREASPLVYGLNQSLFRDPIIHRLMDNYIRTVAYLLPPLPHPENPYASIYVPKAMYGASNLLLGIGYSASEVPSSNVAIFYALLATSAFHLRGSEAHGASKFDLIARRFRAKAFASLQKALQEPLKGGEEEEQSSSSSTSLPQGEAVISAMLTLITTDVMEGSMSEYWIHLHGVNHLARQLRGQVEESSQIDRLIAISSFLATLANTTSIDLPPIPWSDDDLVVPDLSYSNSLVTDGLEFAYGITPTLANLMRRVVVLSQHISYYVSNSLKLPPRLIAACMNFSMALFQWSIDSEPLSNLLCGTDADVDVALLLAKNHILAFAHGLRVYFHTRILPCAPSDMQHYVERVASHVMTIEDIKARAGYDFNIAATITWPGFIASCEAERGRPREVWYRWWNGMVRYRIGNIAHLWMIVQEAWRLKDEEGSTEVPAWMPVLRRSGKRILAV</sequence>
<evidence type="ECO:0000256" key="3">
    <source>
        <dbReference type="SAM" id="MobiDB-lite"/>
    </source>
</evidence>
<dbReference type="GO" id="GO:0000976">
    <property type="term" value="F:transcription cis-regulatory region binding"/>
    <property type="evidence" value="ECO:0007669"/>
    <property type="project" value="TreeGrafter"/>
</dbReference>
<name>W9Y109_9EURO</name>
<dbReference type="OrthoDB" id="4151057at2759"/>
<dbReference type="GO" id="GO:0003700">
    <property type="term" value="F:DNA-binding transcription factor activity"/>
    <property type="evidence" value="ECO:0007669"/>
    <property type="project" value="TreeGrafter"/>
</dbReference>
<dbReference type="PANTHER" id="PTHR37534:SF49">
    <property type="entry name" value="LYSINE BIOSYNTHESIS REGULATORY PROTEIN LYS14"/>
    <property type="match status" value="1"/>
</dbReference>
<evidence type="ECO:0008006" key="6">
    <source>
        <dbReference type="Google" id="ProtNLM"/>
    </source>
</evidence>
<dbReference type="GeneID" id="19170824"/>
<keyword evidence="5" id="KW-1185">Reference proteome</keyword>
<accession>W9Y109</accession>
<feature type="compositionally biased region" description="Polar residues" evidence="3">
    <location>
        <begin position="90"/>
        <end position="105"/>
    </location>
</feature>
<feature type="region of interest" description="Disordered" evidence="3">
    <location>
        <begin position="86"/>
        <end position="105"/>
    </location>
</feature>
<dbReference type="EMBL" id="AMGY01000005">
    <property type="protein sequence ID" value="EXJ82901.1"/>
    <property type="molecule type" value="Genomic_DNA"/>
</dbReference>
<dbReference type="Pfam" id="PF11951">
    <property type="entry name" value="Fungal_trans_2"/>
    <property type="match status" value="1"/>
</dbReference>
<dbReference type="HOGENOM" id="CLU_009030_2_2_1"/>
<dbReference type="PANTHER" id="PTHR37534">
    <property type="entry name" value="TRANSCRIPTIONAL ACTIVATOR PROTEIN UGA3"/>
    <property type="match status" value="1"/>
</dbReference>
<keyword evidence="2" id="KW-0539">Nucleus</keyword>
<dbReference type="GO" id="GO:0005634">
    <property type="term" value="C:nucleus"/>
    <property type="evidence" value="ECO:0007669"/>
    <property type="project" value="UniProtKB-SubCell"/>
</dbReference>
<gene>
    <name evidence="4" type="ORF">A1O3_06717</name>
</gene>
<protein>
    <recommendedName>
        <fullName evidence="6">Transcription factor domain-containing protein</fullName>
    </recommendedName>
</protein>
<dbReference type="Proteomes" id="UP000019478">
    <property type="component" value="Unassembled WGS sequence"/>
</dbReference>
<organism evidence="4 5">
    <name type="scientific">Capronia epimyces CBS 606.96</name>
    <dbReference type="NCBI Taxonomy" id="1182542"/>
    <lineage>
        <taxon>Eukaryota</taxon>
        <taxon>Fungi</taxon>
        <taxon>Dikarya</taxon>
        <taxon>Ascomycota</taxon>
        <taxon>Pezizomycotina</taxon>
        <taxon>Eurotiomycetes</taxon>
        <taxon>Chaetothyriomycetidae</taxon>
        <taxon>Chaetothyriales</taxon>
        <taxon>Herpotrichiellaceae</taxon>
        <taxon>Capronia</taxon>
    </lineage>
</organism>
<feature type="region of interest" description="Disordered" evidence="3">
    <location>
        <begin position="229"/>
        <end position="248"/>
    </location>
</feature>
<evidence type="ECO:0000313" key="4">
    <source>
        <dbReference type="EMBL" id="EXJ82901.1"/>
    </source>
</evidence>
<evidence type="ECO:0000256" key="2">
    <source>
        <dbReference type="ARBA" id="ARBA00023242"/>
    </source>
</evidence>